<evidence type="ECO:0000313" key="2">
    <source>
        <dbReference type="EMBL" id="MDB7934040.1"/>
    </source>
</evidence>
<dbReference type="RefSeq" id="WP_155857021.1">
    <property type="nucleotide sequence ID" value="NZ_CAXUMB010000053.1"/>
</dbReference>
<evidence type="ECO:0000313" key="3">
    <source>
        <dbReference type="Proteomes" id="UP001211006"/>
    </source>
</evidence>
<dbReference type="EMBL" id="JAQLWO010000038">
    <property type="protein sequence ID" value="MDB7908614.1"/>
    <property type="molecule type" value="Genomic_DNA"/>
</dbReference>
<sequence>MLIIKTAEDRERCTSCYGNIIVELTMEEVVALFSGATLGDPNFNEYGIFIRLEGSTPV</sequence>
<accession>A0AAW6C9W5</accession>
<proteinExistence type="predicted"/>
<comment type="caution">
    <text evidence="1">The sequence shown here is derived from an EMBL/GenBank/DDBJ whole genome shotgun (WGS) entry which is preliminary data.</text>
</comment>
<dbReference type="AlphaFoldDB" id="A0AAW6C9W5"/>
<gene>
    <name evidence="1" type="ORF">PND83_21760</name>
    <name evidence="2" type="ORF">PNE06_13240</name>
</gene>
<reference evidence="1" key="1">
    <citation type="submission" date="2023-01" db="EMBL/GenBank/DDBJ databases">
        <title>Human gut microbiome strain richness.</title>
        <authorList>
            <person name="Chen-Liaw A."/>
        </authorList>
    </citation>
    <scope>NUCLEOTIDE SEQUENCE</scope>
    <source>
        <strain evidence="2">1001287st1_F4_1001285I_161205</strain>
        <strain evidence="1">2225st1_A6_2225SCRN_200828</strain>
    </source>
</reference>
<dbReference type="Proteomes" id="UP001211173">
    <property type="component" value="Unassembled WGS sequence"/>
</dbReference>
<name>A0AAW6C9W5_FLAPL</name>
<evidence type="ECO:0000313" key="1">
    <source>
        <dbReference type="EMBL" id="MDB7908614.1"/>
    </source>
</evidence>
<dbReference type="Proteomes" id="UP001211006">
    <property type="component" value="Unassembled WGS sequence"/>
</dbReference>
<protein>
    <submittedName>
        <fullName evidence="1">Uncharacterized protein</fullName>
    </submittedName>
</protein>
<organism evidence="1 3">
    <name type="scientific">Flavonifractor plautii</name>
    <name type="common">Fusobacterium plautii</name>
    <dbReference type="NCBI Taxonomy" id="292800"/>
    <lineage>
        <taxon>Bacteria</taxon>
        <taxon>Bacillati</taxon>
        <taxon>Bacillota</taxon>
        <taxon>Clostridia</taxon>
        <taxon>Eubacteriales</taxon>
        <taxon>Oscillospiraceae</taxon>
        <taxon>Flavonifractor</taxon>
    </lineage>
</organism>
<dbReference type="EMBL" id="JAQLWV010000019">
    <property type="protein sequence ID" value="MDB7934040.1"/>
    <property type="molecule type" value="Genomic_DNA"/>
</dbReference>